<keyword evidence="7 9" id="KW-0320">Glycogen biosynthesis</keyword>
<evidence type="ECO:0000256" key="1">
    <source>
        <dbReference type="ARBA" id="ARBA00010443"/>
    </source>
</evidence>
<dbReference type="PANTHER" id="PTHR43523:SF2">
    <property type="entry name" value="GLUCOSE-1-PHOSPHATE ADENYLYLTRANSFERASE"/>
    <property type="match status" value="1"/>
</dbReference>
<evidence type="ECO:0000256" key="6">
    <source>
        <dbReference type="ARBA" id="ARBA00022840"/>
    </source>
</evidence>
<evidence type="ECO:0000256" key="9">
    <source>
        <dbReference type="HAMAP-Rule" id="MF_00624"/>
    </source>
</evidence>
<dbReference type="PROSITE" id="PS00808">
    <property type="entry name" value="ADP_GLC_PYROPHOSPH_1"/>
    <property type="match status" value="1"/>
</dbReference>
<feature type="binding site" evidence="9">
    <location>
        <position position="100"/>
    </location>
    <ligand>
        <name>alpha-D-glucose 1-phosphate</name>
        <dbReference type="ChEBI" id="CHEBI:58601"/>
    </ligand>
</feature>
<feature type="domain" description="Nucleotidyl transferase" evidence="10">
    <location>
        <begin position="10"/>
        <end position="279"/>
    </location>
</feature>
<dbReference type="SUPFAM" id="SSF51161">
    <property type="entry name" value="Trimeric LpxA-like enzymes"/>
    <property type="match status" value="1"/>
</dbReference>
<evidence type="ECO:0000259" key="11">
    <source>
        <dbReference type="Pfam" id="PF24894"/>
    </source>
</evidence>
<evidence type="ECO:0000256" key="2">
    <source>
        <dbReference type="ARBA" id="ARBA00022600"/>
    </source>
</evidence>
<dbReference type="InterPro" id="IPR005835">
    <property type="entry name" value="NTP_transferase_dom"/>
</dbReference>
<keyword evidence="6 9" id="KW-0067">ATP-binding</keyword>
<dbReference type="InterPro" id="IPR011831">
    <property type="entry name" value="ADP-Glc_PPase"/>
</dbReference>
<keyword evidence="3 9" id="KW-0808">Transferase</keyword>
<dbReference type="InterPro" id="IPR005836">
    <property type="entry name" value="ADP_Glu_pyroP_CS"/>
</dbReference>
<feature type="site" description="Could play a key role in the communication between the regulatory and the substrate sites" evidence="9">
    <location>
        <position position="62"/>
    </location>
</feature>
<evidence type="ECO:0000256" key="7">
    <source>
        <dbReference type="ARBA" id="ARBA00023056"/>
    </source>
</evidence>
<comment type="similarity">
    <text evidence="1 9">Belongs to the bacterial/plant glucose-1-phosphate adenylyltransferase family.</text>
</comment>
<evidence type="ECO:0000313" key="13">
    <source>
        <dbReference type="Proteomes" id="UP000029108"/>
    </source>
</evidence>
<sequence>MAKNKQKILSIVLAGGEGTRLMPLTRDRAKPAVPFGGVFRLIDFPLSNLVNSDYRHIIVLTQYKSHSLDRHISQMWRFSSLLGNYVSPVPAQQRLGKHWYLGSADAIYQTINIIEDVQPDIVVIVGADHVYRMDFGQMVEQHIESGAEFTVAGIRQPIAQSNQFGVISVDPDHPNQIREFQEKPATTEGLPDDPGSFLASMGNYVANTDALFDALAKDEKAEDTKHDMGGDIAPYFAARGEAGVYDFNTNVIPGATETDHAYWRDVGTIKQFYDAHMDLIAYVPEFNLYNQAWPIYTNSGTLPPAKFVHAGRDRLGHATDSIVSPGVIVSGGEVHHSVLSPNVRIHSWAQVVDSVLFDGVVINRRARVYKAILDKNVVLTENSTVGIDTEHDLARGFTVTPEGITVVPKGTIVDD</sequence>
<dbReference type="CDD" id="cd02508">
    <property type="entry name" value="ADP_Glucose_PP"/>
    <property type="match status" value="1"/>
</dbReference>
<keyword evidence="13" id="KW-1185">Reference proteome</keyword>
<keyword evidence="8 9" id="KW-0119">Carbohydrate metabolism</keyword>
<proteinExistence type="inferred from homology"/>
<feature type="binding site" evidence="9">
    <location>
        <position position="200"/>
    </location>
    <ligand>
        <name>alpha-D-glucose 1-phosphate</name>
        <dbReference type="ChEBI" id="CHEBI:58601"/>
    </ligand>
</feature>
<dbReference type="GO" id="GO:0008878">
    <property type="term" value="F:glucose-1-phosphate adenylyltransferase activity"/>
    <property type="evidence" value="ECO:0007669"/>
    <property type="project" value="UniProtKB-UniRule"/>
</dbReference>
<dbReference type="NCBIfam" id="NF002023">
    <property type="entry name" value="PRK00844.1"/>
    <property type="match status" value="1"/>
</dbReference>
<dbReference type="NCBIfam" id="NF001947">
    <property type="entry name" value="PRK00725.1"/>
    <property type="match status" value="1"/>
</dbReference>
<reference evidence="12 13" key="1">
    <citation type="submission" date="2014-03" db="EMBL/GenBank/DDBJ databases">
        <title>Genomics of Bifidobacteria.</title>
        <authorList>
            <person name="Ventura M."/>
            <person name="Milani C."/>
            <person name="Lugli G.A."/>
        </authorList>
    </citation>
    <scope>NUCLEOTIDE SEQUENCE [LARGE SCALE GENOMIC DNA]</scope>
    <source>
        <strain evidence="12 13">DSM 23969</strain>
    </source>
</reference>
<dbReference type="UniPathway" id="UPA00164"/>
<dbReference type="NCBIfam" id="TIGR02091">
    <property type="entry name" value="glgC"/>
    <property type="match status" value="1"/>
</dbReference>
<dbReference type="eggNOG" id="COG0448">
    <property type="taxonomic scope" value="Bacteria"/>
</dbReference>
<dbReference type="PANTHER" id="PTHR43523">
    <property type="entry name" value="GLUCOSE-1-PHOSPHATE ADENYLYLTRANSFERASE-RELATED"/>
    <property type="match status" value="1"/>
</dbReference>
<evidence type="ECO:0000256" key="8">
    <source>
        <dbReference type="ARBA" id="ARBA00023277"/>
    </source>
</evidence>
<dbReference type="SUPFAM" id="SSF53448">
    <property type="entry name" value="Nucleotide-diphospho-sugar transferases"/>
    <property type="match status" value="1"/>
</dbReference>
<dbReference type="Pfam" id="PF24894">
    <property type="entry name" value="Hexapep_GlmU"/>
    <property type="match status" value="1"/>
</dbReference>
<dbReference type="Gene3D" id="3.90.550.10">
    <property type="entry name" value="Spore Coat Polysaccharide Biosynthesis Protein SpsA, Chain A"/>
    <property type="match status" value="1"/>
</dbReference>
<comment type="subunit">
    <text evidence="9">Homotetramer.</text>
</comment>
<dbReference type="RefSeq" id="WP_033495550.1">
    <property type="nucleotide sequence ID" value="NZ_JDUU01000027.1"/>
</dbReference>
<dbReference type="AlphaFoldDB" id="A0A086ZVJ4"/>
<dbReference type="Proteomes" id="UP000029108">
    <property type="component" value="Unassembled WGS sequence"/>
</dbReference>
<feature type="binding site" evidence="9">
    <location>
        <position position="165"/>
    </location>
    <ligand>
        <name>alpha-D-glucose 1-phosphate</name>
        <dbReference type="ChEBI" id="CHEBI:58601"/>
    </ligand>
</feature>
<accession>A0A086ZVJ4</accession>
<dbReference type="CDD" id="cd04651">
    <property type="entry name" value="LbH_G1P_AT_C"/>
    <property type="match status" value="1"/>
</dbReference>
<name>A0A086ZVJ4_9BIFI</name>
<dbReference type="InterPro" id="IPR023049">
    <property type="entry name" value="GlgC_bac"/>
</dbReference>
<feature type="site" description="Could play a key role in the communication between the regulatory and the substrate sites" evidence="9">
    <location>
        <position position="99"/>
    </location>
</feature>
<dbReference type="STRING" id="1437608.GCA_000771645_01376"/>
<keyword evidence="2 9" id="KW-0321">Glycogen metabolism</keyword>
<keyword evidence="4 9" id="KW-0548">Nucleotidyltransferase</keyword>
<feature type="domain" description="Glucose-1-phosphate adenylyltransferase/Bifunctional protein GlmU-like C-terminal hexapeptide" evidence="11">
    <location>
        <begin position="303"/>
        <end position="407"/>
    </location>
</feature>
<evidence type="ECO:0000256" key="3">
    <source>
        <dbReference type="ARBA" id="ARBA00022679"/>
    </source>
</evidence>
<dbReference type="GO" id="GO:0005978">
    <property type="term" value="P:glycogen biosynthetic process"/>
    <property type="evidence" value="ECO:0007669"/>
    <property type="project" value="UniProtKB-UniRule"/>
</dbReference>
<dbReference type="InterPro" id="IPR056818">
    <property type="entry name" value="GlmU/GlgC-like_hexapep"/>
</dbReference>
<dbReference type="EC" id="2.7.7.27" evidence="9"/>
<evidence type="ECO:0000259" key="10">
    <source>
        <dbReference type="Pfam" id="PF00483"/>
    </source>
</evidence>
<dbReference type="InterPro" id="IPR011004">
    <property type="entry name" value="Trimer_LpxA-like_sf"/>
</dbReference>
<dbReference type="OrthoDB" id="9801810at2"/>
<comment type="pathway">
    <text evidence="9">Glycan biosynthesis; glycogen biosynthesis.</text>
</comment>
<dbReference type="EMBL" id="JGYN01000015">
    <property type="protein sequence ID" value="KFI50544.1"/>
    <property type="molecule type" value="Genomic_DNA"/>
</dbReference>
<gene>
    <name evidence="9" type="primary">glgC</name>
    <name evidence="12" type="ORF">BBIA_1768</name>
</gene>
<evidence type="ECO:0000256" key="5">
    <source>
        <dbReference type="ARBA" id="ARBA00022741"/>
    </source>
</evidence>
<comment type="caution">
    <text evidence="12">The sequence shown here is derived from an EMBL/GenBank/DDBJ whole genome shotgun (WGS) entry which is preliminary data.</text>
</comment>
<keyword evidence="5 9" id="KW-0547">Nucleotide-binding</keyword>
<evidence type="ECO:0000313" key="12">
    <source>
        <dbReference type="EMBL" id="KFI50544.1"/>
    </source>
</evidence>
<dbReference type="Gene3D" id="2.160.10.10">
    <property type="entry name" value="Hexapeptide repeat proteins"/>
    <property type="match status" value="1"/>
</dbReference>
<dbReference type="PROSITE" id="PS00809">
    <property type="entry name" value="ADP_GLC_PYROPHOSPH_2"/>
    <property type="match status" value="1"/>
</dbReference>
<comment type="function">
    <text evidence="9">Involved in the biosynthesis of ADP-glucose, a building block required for the elongation reactions to produce glycogen. Catalyzes the reaction between ATP and alpha-D-glucose 1-phosphate (G1P) to produce pyrophosphate and ADP-Glc.</text>
</comment>
<comment type="catalytic activity">
    <reaction evidence="9">
        <text>alpha-D-glucose 1-phosphate + ATP + H(+) = ADP-alpha-D-glucose + diphosphate</text>
        <dbReference type="Rhea" id="RHEA:12120"/>
        <dbReference type="ChEBI" id="CHEBI:15378"/>
        <dbReference type="ChEBI" id="CHEBI:30616"/>
        <dbReference type="ChEBI" id="CHEBI:33019"/>
        <dbReference type="ChEBI" id="CHEBI:57498"/>
        <dbReference type="ChEBI" id="CHEBI:58601"/>
        <dbReference type="EC" id="2.7.7.27"/>
    </reaction>
</comment>
<protein>
    <recommendedName>
        <fullName evidence="9">Glucose-1-phosphate adenylyltransferase</fullName>
        <ecNumber evidence="9">2.7.7.27</ecNumber>
    </recommendedName>
    <alternativeName>
        <fullName evidence="9">ADP-glucose pyrophosphorylase</fullName>
        <shortName evidence="9">ADPGlc PPase</shortName>
    </alternativeName>
    <alternativeName>
        <fullName evidence="9">ADP-glucose synthase</fullName>
    </alternativeName>
</protein>
<dbReference type="HAMAP" id="MF_00624">
    <property type="entry name" value="GlgC"/>
    <property type="match status" value="1"/>
</dbReference>
<organism evidence="12 13">
    <name type="scientific">Bifidobacterium biavatii DSM 23969</name>
    <dbReference type="NCBI Taxonomy" id="1437608"/>
    <lineage>
        <taxon>Bacteria</taxon>
        <taxon>Bacillati</taxon>
        <taxon>Actinomycetota</taxon>
        <taxon>Actinomycetes</taxon>
        <taxon>Bifidobacteriales</taxon>
        <taxon>Bifidobacteriaceae</taxon>
        <taxon>Bifidobacterium</taxon>
    </lineage>
</organism>
<feature type="binding site" evidence="9">
    <location>
        <begin position="182"/>
        <end position="183"/>
    </location>
    <ligand>
        <name>alpha-D-glucose 1-phosphate</name>
        <dbReference type="ChEBI" id="CHEBI:58601"/>
    </ligand>
</feature>
<dbReference type="GO" id="GO:0005524">
    <property type="term" value="F:ATP binding"/>
    <property type="evidence" value="ECO:0007669"/>
    <property type="project" value="UniProtKB-KW"/>
</dbReference>
<dbReference type="InterPro" id="IPR029044">
    <property type="entry name" value="Nucleotide-diphossugar_trans"/>
</dbReference>
<dbReference type="Pfam" id="PF00483">
    <property type="entry name" value="NTP_transferase"/>
    <property type="match status" value="1"/>
</dbReference>
<evidence type="ECO:0000256" key="4">
    <source>
        <dbReference type="ARBA" id="ARBA00022695"/>
    </source>
</evidence>